<sequence length="213" mass="24168">MTKEIQQVKTLPEIHTEADFQAASERGYQAASHYLKQHSKPFSEWAVNDLTKLHRLYFDEIYPHAGQLRQPGDLAAFSGRVGADSKNIQAELQLLTNQVKSLSKNLEGIDTPTGLSDRLMLQGFVHARLVLIHPFQDGNGRWTRLMTSALEKELLPNTQRAQHVPRAVYMHALKELPSNLGPLMNYHAERYGLRPSTLKVLRPPFPVQVTLRN</sequence>
<dbReference type="RefSeq" id="WP_184208749.1">
    <property type="nucleotide sequence ID" value="NZ_JACHIF010000004.1"/>
</dbReference>
<dbReference type="AlphaFoldDB" id="A0A7W7YL13"/>
<evidence type="ECO:0000313" key="3">
    <source>
        <dbReference type="Proteomes" id="UP000534294"/>
    </source>
</evidence>
<dbReference type="InterPro" id="IPR036597">
    <property type="entry name" value="Fido-like_dom_sf"/>
</dbReference>
<comment type="caution">
    <text evidence="2">The sequence shown here is derived from an EMBL/GenBank/DDBJ whole genome shotgun (WGS) entry which is preliminary data.</text>
</comment>
<evidence type="ECO:0000313" key="2">
    <source>
        <dbReference type="EMBL" id="MBB5038183.1"/>
    </source>
</evidence>
<dbReference type="SUPFAM" id="SSF140931">
    <property type="entry name" value="Fic-like"/>
    <property type="match status" value="1"/>
</dbReference>
<dbReference type="Gene3D" id="1.10.3290.10">
    <property type="entry name" value="Fido-like domain"/>
    <property type="match status" value="1"/>
</dbReference>
<dbReference type="Proteomes" id="UP000534294">
    <property type="component" value="Unassembled WGS sequence"/>
</dbReference>
<proteinExistence type="predicted"/>
<reference evidence="2 3" key="1">
    <citation type="submission" date="2020-08" db="EMBL/GenBank/DDBJ databases">
        <title>Genomic Encyclopedia of Type Strains, Phase IV (KMG-IV): sequencing the most valuable type-strain genomes for metagenomic binning, comparative biology and taxonomic classification.</title>
        <authorList>
            <person name="Goeker M."/>
        </authorList>
    </citation>
    <scope>NUCLEOTIDE SEQUENCE [LARGE SCALE GENOMIC DNA]</scope>
    <source>
        <strain evidence="2 3">DSM 12251</strain>
    </source>
</reference>
<protein>
    <submittedName>
        <fullName evidence="2">Fido (Protein-threonine AMPylation protein)</fullName>
    </submittedName>
</protein>
<gene>
    <name evidence="2" type="ORF">HNQ64_002441</name>
</gene>
<dbReference type="InterPro" id="IPR003812">
    <property type="entry name" value="Fido"/>
</dbReference>
<dbReference type="Pfam" id="PF02661">
    <property type="entry name" value="Fic"/>
    <property type="match status" value="1"/>
</dbReference>
<keyword evidence="3" id="KW-1185">Reference proteome</keyword>
<accession>A0A7W7YL13</accession>
<feature type="domain" description="Fido" evidence="1">
    <location>
        <begin position="45"/>
        <end position="189"/>
    </location>
</feature>
<dbReference type="EMBL" id="JACHIF010000004">
    <property type="protein sequence ID" value="MBB5038183.1"/>
    <property type="molecule type" value="Genomic_DNA"/>
</dbReference>
<name>A0A7W7YL13_9BACT</name>
<dbReference type="PROSITE" id="PS51459">
    <property type="entry name" value="FIDO"/>
    <property type="match status" value="1"/>
</dbReference>
<evidence type="ECO:0000259" key="1">
    <source>
        <dbReference type="PROSITE" id="PS51459"/>
    </source>
</evidence>
<organism evidence="2 3">
    <name type="scientific">Prosthecobacter dejongeii</name>
    <dbReference type="NCBI Taxonomy" id="48465"/>
    <lineage>
        <taxon>Bacteria</taxon>
        <taxon>Pseudomonadati</taxon>
        <taxon>Verrucomicrobiota</taxon>
        <taxon>Verrucomicrobiia</taxon>
        <taxon>Verrucomicrobiales</taxon>
        <taxon>Verrucomicrobiaceae</taxon>
        <taxon>Prosthecobacter</taxon>
    </lineage>
</organism>